<dbReference type="GO" id="GO:0016020">
    <property type="term" value="C:membrane"/>
    <property type="evidence" value="ECO:0007669"/>
    <property type="project" value="UniProtKB-SubCell"/>
</dbReference>
<feature type="compositionally biased region" description="Low complexity" evidence="5">
    <location>
        <begin position="172"/>
        <end position="184"/>
    </location>
</feature>
<proteinExistence type="predicted"/>
<comment type="caution">
    <text evidence="8">The sequence shown here is derived from an EMBL/GenBank/DDBJ whole genome shotgun (WGS) entry which is preliminary data.</text>
</comment>
<dbReference type="EMBL" id="JABSTV010001247">
    <property type="protein sequence ID" value="KAH7972927.1"/>
    <property type="molecule type" value="Genomic_DNA"/>
</dbReference>
<dbReference type="AlphaFoldDB" id="A0A9D4QBT2"/>
<sequence length="884" mass="95484">MRQAGAKRRATSSRPMVTSSTHEGQQDTDSTAIGREGEPATTTNQPVAATTPLPSLEGRRETAIIPGDRHQWTTVDQPLPAGPSSLSPHEGQRDVKVACGKESEQVTTNQFATATATPLSPCVGHLGSSMISSEKDRLATLNQPLTALTHSLSPHDGQWDTAKMSSGKENEQTTANQSTTALTTPLSPWECRQELAMMPKDQRATINQPLTALTSSLSLHDGQQREALNVAVTGGTEGERTVIQTAPVVKTASDPASPLSPLEEGQHEAHHQTTTVVAATTAATAAAPSSPLDHVLICGHGRFQIMVLVCTTLAFFTAIEHALASTDLARPVDHWCKPPARYSYMDPEIWRNISIPVVLEEDGAERRSQCQRFEPPLPYSESSAESPDNRTAVFCDAGWEYESGDSHLHSIVDEWNLVCRRSWIVSALAAAYMAGGVVGSALAGIAADRVGRRPVLGVWLVLLVFAGTALVFANSVPLFATLRFLLSAGAAGVLVASHVLLFEVTDTQHRVMYCAIAVAGATFVAAVYTELIHVFIRNWHAAQVAYMVPSCGLIAAAYLVEESPCWLLAFSEVRYAEYVLSRAASANRVEPHLFRHRMSALRVEMSRQHEQLLTHQEQEGPNAIISDHELRLSDLLSNQSLRQRSAVIFGCWFLVFGAFSHLSTGHVMRDNERARSALVVLRLPCVVADVYVLTRAGRRLSLAASMLALSVATGALSAVDALGAPDQLNAVVVVSGLLVFDMSAIAAFAFSAELYPTVLRGSALGCCYMSGYIGAFAASFISEIRSPPLRGAVYAVAAAMLLLLGAMALALPETRHLPPSNTVHGMMVVEDKWQLYSPIRVARNRGKRGRPKTTLPPESHQMRRHSSSAQRQAVLHQNQTDTYC</sequence>
<feature type="transmembrane region" description="Helical" evidence="6">
    <location>
        <begin position="762"/>
        <end position="781"/>
    </location>
</feature>
<evidence type="ECO:0000313" key="9">
    <source>
        <dbReference type="Proteomes" id="UP000821837"/>
    </source>
</evidence>
<dbReference type="SUPFAM" id="SSF103473">
    <property type="entry name" value="MFS general substrate transporter"/>
    <property type="match status" value="1"/>
</dbReference>
<feature type="compositionally biased region" description="Basic and acidic residues" evidence="5">
    <location>
        <begin position="57"/>
        <end position="71"/>
    </location>
</feature>
<evidence type="ECO:0000256" key="2">
    <source>
        <dbReference type="ARBA" id="ARBA00022692"/>
    </source>
</evidence>
<feature type="transmembrane region" description="Helical" evidence="6">
    <location>
        <begin position="423"/>
        <end position="443"/>
    </location>
</feature>
<evidence type="ECO:0000256" key="5">
    <source>
        <dbReference type="SAM" id="MobiDB-lite"/>
    </source>
</evidence>
<dbReference type="InterPro" id="IPR036259">
    <property type="entry name" value="MFS_trans_sf"/>
</dbReference>
<dbReference type="GO" id="GO:0022857">
    <property type="term" value="F:transmembrane transporter activity"/>
    <property type="evidence" value="ECO:0007669"/>
    <property type="project" value="InterPro"/>
</dbReference>
<dbReference type="PANTHER" id="PTHR24064">
    <property type="entry name" value="SOLUTE CARRIER FAMILY 22 MEMBER"/>
    <property type="match status" value="1"/>
</dbReference>
<feature type="transmembrane region" description="Helical" evidence="6">
    <location>
        <begin position="645"/>
        <end position="662"/>
    </location>
</feature>
<feature type="region of interest" description="Disordered" evidence="5">
    <location>
        <begin position="1"/>
        <end position="94"/>
    </location>
</feature>
<keyword evidence="3 6" id="KW-1133">Transmembrane helix</keyword>
<dbReference type="VEuPathDB" id="VectorBase:RSAN_038314"/>
<feature type="region of interest" description="Disordered" evidence="5">
    <location>
        <begin position="149"/>
        <end position="184"/>
    </location>
</feature>
<feature type="transmembrane region" description="Helical" evidence="6">
    <location>
        <begin position="513"/>
        <end position="536"/>
    </location>
</feature>
<evidence type="ECO:0000256" key="6">
    <source>
        <dbReference type="SAM" id="Phobius"/>
    </source>
</evidence>
<evidence type="ECO:0000313" key="8">
    <source>
        <dbReference type="EMBL" id="KAH7972927.1"/>
    </source>
</evidence>
<dbReference type="Pfam" id="PF00083">
    <property type="entry name" value="Sugar_tr"/>
    <property type="match status" value="1"/>
</dbReference>
<organism evidence="8 9">
    <name type="scientific">Rhipicephalus sanguineus</name>
    <name type="common">Brown dog tick</name>
    <name type="synonym">Ixodes sanguineus</name>
    <dbReference type="NCBI Taxonomy" id="34632"/>
    <lineage>
        <taxon>Eukaryota</taxon>
        <taxon>Metazoa</taxon>
        <taxon>Ecdysozoa</taxon>
        <taxon>Arthropoda</taxon>
        <taxon>Chelicerata</taxon>
        <taxon>Arachnida</taxon>
        <taxon>Acari</taxon>
        <taxon>Parasitiformes</taxon>
        <taxon>Ixodida</taxon>
        <taxon>Ixodoidea</taxon>
        <taxon>Ixodidae</taxon>
        <taxon>Rhipicephalinae</taxon>
        <taxon>Rhipicephalus</taxon>
        <taxon>Rhipicephalus</taxon>
    </lineage>
</organism>
<feature type="transmembrane region" description="Helical" evidence="6">
    <location>
        <begin position="793"/>
        <end position="811"/>
    </location>
</feature>
<feature type="region of interest" description="Disordered" evidence="5">
    <location>
        <begin position="250"/>
        <end position="272"/>
    </location>
</feature>
<feature type="region of interest" description="Disordered" evidence="5">
    <location>
        <begin position="845"/>
        <end position="884"/>
    </location>
</feature>
<comment type="subcellular location">
    <subcellularLocation>
        <location evidence="1">Membrane</location>
        <topology evidence="1">Multi-pass membrane protein</topology>
    </subcellularLocation>
</comment>
<feature type="transmembrane region" description="Helical" evidence="6">
    <location>
        <begin position="455"/>
        <end position="476"/>
    </location>
</feature>
<dbReference type="Gene3D" id="1.20.1250.20">
    <property type="entry name" value="MFS general substrate transporter like domains"/>
    <property type="match status" value="1"/>
</dbReference>
<dbReference type="InterPro" id="IPR005828">
    <property type="entry name" value="MFS_sugar_transport-like"/>
</dbReference>
<gene>
    <name evidence="8" type="ORF">HPB52_019014</name>
</gene>
<feature type="compositionally biased region" description="Polar residues" evidence="5">
    <location>
        <begin position="12"/>
        <end position="31"/>
    </location>
</feature>
<feature type="transmembrane region" description="Helical" evidence="6">
    <location>
        <begin position="700"/>
        <end position="719"/>
    </location>
</feature>
<feature type="compositionally biased region" description="Polar residues" evidence="5">
    <location>
        <begin position="867"/>
        <end position="884"/>
    </location>
</feature>
<reference evidence="8" key="1">
    <citation type="journal article" date="2020" name="Cell">
        <title>Large-Scale Comparative Analyses of Tick Genomes Elucidate Their Genetic Diversity and Vector Capacities.</title>
        <authorList>
            <consortium name="Tick Genome and Microbiome Consortium (TIGMIC)"/>
            <person name="Jia N."/>
            <person name="Wang J."/>
            <person name="Shi W."/>
            <person name="Du L."/>
            <person name="Sun Y."/>
            <person name="Zhan W."/>
            <person name="Jiang J.F."/>
            <person name="Wang Q."/>
            <person name="Zhang B."/>
            <person name="Ji P."/>
            <person name="Bell-Sakyi L."/>
            <person name="Cui X.M."/>
            <person name="Yuan T.T."/>
            <person name="Jiang B.G."/>
            <person name="Yang W.F."/>
            <person name="Lam T.T."/>
            <person name="Chang Q.C."/>
            <person name="Ding S.J."/>
            <person name="Wang X.J."/>
            <person name="Zhu J.G."/>
            <person name="Ruan X.D."/>
            <person name="Zhao L."/>
            <person name="Wei J.T."/>
            <person name="Ye R.Z."/>
            <person name="Que T.C."/>
            <person name="Du C.H."/>
            <person name="Zhou Y.H."/>
            <person name="Cheng J.X."/>
            <person name="Dai P.F."/>
            <person name="Guo W.B."/>
            <person name="Han X.H."/>
            <person name="Huang E.J."/>
            <person name="Li L.F."/>
            <person name="Wei W."/>
            <person name="Gao Y.C."/>
            <person name="Liu J.Z."/>
            <person name="Shao H.Z."/>
            <person name="Wang X."/>
            <person name="Wang C.C."/>
            <person name="Yang T.C."/>
            <person name="Huo Q.B."/>
            <person name="Li W."/>
            <person name="Chen H.Y."/>
            <person name="Chen S.E."/>
            <person name="Zhou L.G."/>
            <person name="Ni X.B."/>
            <person name="Tian J.H."/>
            <person name="Sheng Y."/>
            <person name="Liu T."/>
            <person name="Pan Y.S."/>
            <person name="Xia L.Y."/>
            <person name="Li J."/>
            <person name="Zhao F."/>
            <person name="Cao W.C."/>
        </authorList>
    </citation>
    <scope>NUCLEOTIDE SEQUENCE</scope>
    <source>
        <strain evidence="8">Rsan-2018</strain>
    </source>
</reference>
<keyword evidence="9" id="KW-1185">Reference proteome</keyword>
<name>A0A9D4QBT2_RHISA</name>
<accession>A0A9D4QBT2</accession>
<feature type="compositionally biased region" description="Basic residues" evidence="5">
    <location>
        <begin position="1"/>
        <end position="11"/>
    </location>
</feature>
<feature type="transmembrane region" description="Helical" evidence="6">
    <location>
        <begin position="482"/>
        <end position="501"/>
    </location>
</feature>
<keyword evidence="4 6" id="KW-0472">Membrane</keyword>
<evidence type="ECO:0000256" key="4">
    <source>
        <dbReference type="ARBA" id="ARBA00023136"/>
    </source>
</evidence>
<evidence type="ECO:0000259" key="7">
    <source>
        <dbReference type="PROSITE" id="PS50850"/>
    </source>
</evidence>
<reference evidence="8" key="2">
    <citation type="submission" date="2021-09" db="EMBL/GenBank/DDBJ databases">
        <authorList>
            <person name="Jia N."/>
            <person name="Wang J."/>
            <person name="Shi W."/>
            <person name="Du L."/>
            <person name="Sun Y."/>
            <person name="Zhan W."/>
            <person name="Jiang J."/>
            <person name="Wang Q."/>
            <person name="Zhang B."/>
            <person name="Ji P."/>
            <person name="Sakyi L.B."/>
            <person name="Cui X."/>
            <person name="Yuan T."/>
            <person name="Jiang B."/>
            <person name="Yang W."/>
            <person name="Lam T.T.-Y."/>
            <person name="Chang Q."/>
            <person name="Ding S."/>
            <person name="Wang X."/>
            <person name="Zhu J."/>
            <person name="Ruan X."/>
            <person name="Zhao L."/>
            <person name="Wei J."/>
            <person name="Que T."/>
            <person name="Du C."/>
            <person name="Cheng J."/>
            <person name="Dai P."/>
            <person name="Han X."/>
            <person name="Huang E."/>
            <person name="Gao Y."/>
            <person name="Liu J."/>
            <person name="Shao H."/>
            <person name="Ye R."/>
            <person name="Li L."/>
            <person name="Wei W."/>
            <person name="Wang X."/>
            <person name="Wang C."/>
            <person name="Huo Q."/>
            <person name="Li W."/>
            <person name="Guo W."/>
            <person name="Chen H."/>
            <person name="Chen S."/>
            <person name="Zhou L."/>
            <person name="Zhou L."/>
            <person name="Ni X."/>
            <person name="Tian J."/>
            <person name="Zhou Y."/>
            <person name="Sheng Y."/>
            <person name="Liu T."/>
            <person name="Pan Y."/>
            <person name="Xia L."/>
            <person name="Li J."/>
            <person name="Zhao F."/>
            <person name="Cao W."/>
        </authorList>
    </citation>
    <scope>NUCLEOTIDE SEQUENCE</scope>
    <source>
        <strain evidence="8">Rsan-2018</strain>
        <tissue evidence="8">Larvae</tissue>
    </source>
</reference>
<feature type="domain" description="Major facilitator superfamily (MFS) profile" evidence="7">
    <location>
        <begin position="306"/>
        <end position="815"/>
    </location>
</feature>
<dbReference type="Proteomes" id="UP000821837">
    <property type="component" value="Chromosome 11"/>
</dbReference>
<dbReference type="InterPro" id="IPR020846">
    <property type="entry name" value="MFS_dom"/>
</dbReference>
<dbReference type="PROSITE" id="PS50850">
    <property type="entry name" value="MFS"/>
    <property type="match status" value="1"/>
</dbReference>
<feature type="transmembrane region" description="Helical" evidence="6">
    <location>
        <begin position="731"/>
        <end position="750"/>
    </location>
</feature>
<protein>
    <recommendedName>
        <fullName evidence="7">Major facilitator superfamily (MFS) profile domain-containing protein</fullName>
    </recommendedName>
</protein>
<evidence type="ECO:0000256" key="3">
    <source>
        <dbReference type="ARBA" id="ARBA00022989"/>
    </source>
</evidence>
<keyword evidence="2 6" id="KW-0812">Transmembrane</keyword>
<evidence type="ECO:0000256" key="1">
    <source>
        <dbReference type="ARBA" id="ARBA00004141"/>
    </source>
</evidence>